<reference evidence="2 3" key="1">
    <citation type="submission" date="2016-10" db="EMBL/GenBank/DDBJ databases">
        <authorList>
            <person name="de Groot N.N."/>
        </authorList>
    </citation>
    <scope>NUCLEOTIDE SEQUENCE [LARGE SCALE GENOMIC DNA]</scope>
    <source>
        <strain evidence="2 3">CGMCC 4.5739</strain>
    </source>
</reference>
<dbReference type="STRING" id="910347.SAMN05421773_11068"/>
<proteinExistence type="predicted"/>
<dbReference type="EMBL" id="FOLM01000010">
    <property type="protein sequence ID" value="SFD13623.1"/>
    <property type="molecule type" value="Genomic_DNA"/>
</dbReference>
<accession>A0A1I1Q311</accession>
<evidence type="ECO:0000313" key="3">
    <source>
        <dbReference type="Proteomes" id="UP000199207"/>
    </source>
</evidence>
<dbReference type="Proteomes" id="UP000199207">
    <property type="component" value="Unassembled WGS sequence"/>
</dbReference>
<keyword evidence="3" id="KW-1185">Reference proteome</keyword>
<evidence type="ECO:0000256" key="1">
    <source>
        <dbReference type="SAM" id="MobiDB-lite"/>
    </source>
</evidence>
<protein>
    <submittedName>
        <fullName evidence="2">Uncharacterized protein</fullName>
    </submittedName>
</protein>
<feature type="compositionally biased region" description="Low complexity" evidence="1">
    <location>
        <begin position="1"/>
        <end position="14"/>
    </location>
</feature>
<evidence type="ECO:0000313" key="2">
    <source>
        <dbReference type="EMBL" id="SFD13623.1"/>
    </source>
</evidence>
<feature type="region of interest" description="Disordered" evidence="1">
    <location>
        <begin position="1"/>
        <end position="20"/>
    </location>
</feature>
<dbReference type="OrthoDB" id="4311802at2"/>
<name>A0A1I1Q311_9ACTN</name>
<sequence>MTAPGRLPLRPGRPLVHRRPNGAWGRTCHCAGRGPLHATTSEAHNLPWWVALAAALDHATHRHPEQPMSIYASYPGISDDPDSPTGPPWIYQGSHVLPHEDDPRGGGVGLAGIPPHITRDGRDDRSENELPHPWLRLSLDMLPTDDPAVVLNPAQVRELIAQLTGWLGAVEPGRHIYLSTSCLHGRHGRCSAPTATSDHGETWTKTPSVCKFCKSPCVCPCHPKGRT</sequence>
<dbReference type="RefSeq" id="WP_093839911.1">
    <property type="nucleotide sequence ID" value="NZ_FOLM01000010.1"/>
</dbReference>
<dbReference type="AlphaFoldDB" id="A0A1I1Q311"/>
<organism evidence="2 3">
    <name type="scientific">Streptomyces aidingensis</name>
    <dbReference type="NCBI Taxonomy" id="910347"/>
    <lineage>
        <taxon>Bacteria</taxon>
        <taxon>Bacillati</taxon>
        <taxon>Actinomycetota</taxon>
        <taxon>Actinomycetes</taxon>
        <taxon>Kitasatosporales</taxon>
        <taxon>Streptomycetaceae</taxon>
        <taxon>Streptomyces</taxon>
    </lineage>
</organism>
<gene>
    <name evidence="2" type="ORF">SAMN05421773_11068</name>
</gene>